<comment type="caution">
    <text evidence="11">The sequence shown here is derived from an EMBL/GenBank/DDBJ whole genome shotgun (WGS) entry which is preliminary data.</text>
</comment>
<dbReference type="Gene3D" id="1.10.10.10">
    <property type="entry name" value="Winged helix-like DNA-binding domain superfamily/Winged helix DNA-binding domain"/>
    <property type="match status" value="1"/>
</dbReference>
<evidence type="ECO:0000256" key="1">
    <source>
        <dbReference type="ARBA" id="ARBA00004123"/>
    </source>
</evidence>
<comment type="similarity">
    <text evidence="2 7">Belongs to the HSF family.</text>
</comment>
<keyword evidence="12" id="KW-1185">Reference proteome</keyword>
<accession>A0A1D1V5P9</accession>
<evidence type="ECO:0000256" key="7">
    <source>
        <dbReference type="RuleBase" id="RU004020"/>
    </source>
</evidence>
<dbReference type="GO" id="GO:0043565">
    <property type="term" value="F:sequence-specific DNA binding"/>
    <property type="evidence" value="ECO:0007669"/>
    <property type="project" value="InterPro"/>
</dbReference>
<evidence type="ECO:0000256" key="4">
    <source>
        <dbReference type="ARBA" id="ARBA00023125"/>
    </source>
</evidence>
<dbReference type="InterPro" id="IPR036390">
    <property type="entry name" value="WH_DNA-bd_sf"/>
</dbReference>
<dbReference type="STRING" id="947166.A0A1D1V5P9"/>
<dbReference type="AlphaFoldDB" id="A0A1D1V5P9"/>
<feature type="compositionally biased region" description="Low complexity" evidence="9">
    <location>
        <begin position="611"/>
        <end position="625"/>
    </location>
</feature>
<gene>
    <name evidence="11" type="primary">RvY_07562</name>
    <name evidence="11" type="synonym">RvY_07562.1</name>
    <name evidence="11" type="ORF">RvY_07562-1</name>
</gene>
<evidence type="ECO:0000259" key="10">
    <source>
        <dbReference type="SMART" id="SM00415"/>
    </source>
</evidence>
<dbReference type="GO" id="GO:0005634">
    <property type="term" value="C:nucleus"/>
    <property type="evidence" value="ECO:0007669"/>
    <property type="project" value="UniProtKB-SubCell"/>
</dbReference>
<feature type="domain" description="HSF-type DNA-binding" evidence="10">
    <location>
        <begin position="10"/>
        <end position="113"/>
    </location>
</feature>
<keyword evidence="4" id="KW-0238">DNA-binding</keyword>
<feature type="compositionally biased region" description="Low complexity" evidence="9">
    <location>
        <begin position="374"/>
        <end position="387"/>
    </location>
</feature>
<dbReference type="PANTHER" id="PTHR10015:SF427">
    <property type="entry name" value="HEAT SHOCK FACTOR PROTEIN"/>
    <property type="match status" value="1"/>
</dbReference>
<protein>
    <recommendedName>
        <fullName evidence="10">HSF-type DNA-binding domain-containing protein</fullName>
    </recommendedName>
</protein>
<evidence type="ECO:0000256" key="9">
    <source>
        <dbReference type="SAM" id="MobiDB-lite"/>
    </source>
</evidence>
<dbReference type="PRINTS" id="PR00056">
    <property type="entry name" value="HSFDOMAIN"/>
</dbReference>
<proteinExistence type="inferred from homology"/>
<dbReference type="InterPro" id="IPR000232">
    <property type="entry name" value="HSF_DNA-bd"/>
</dbReference>
<feature type="compositionally biased region" description="Polar residues" evidence="9">
    <location>
        <begin position="388"/>
        <end position="402"/>
    </location>
</feature>
<feature type="coiled-coil region" evidence="8">
    <location>
        <begin position="161"/>
        <end position="202"/>
    </location>
</feature>
<evidence type="ECO:0000313" key="12">
    <source>
        <dbReference type="Proteomes" id="UP000186922"/>
    </source>
</evidence>
<comment type="subcellular location">
    <subcellularLocation>
        <location evidence="1">Nucleus</location>
    </subcellularLocation>
</comment>
<keyword evidence="3" id="KW-0805">Transcription regulation</keyword>
<keyword evidence="6" id="KW-0539">Nucleus</keyword>
<feature type="region of interest" description="Disordered" evidence="9">
    <location>
        <begin position="611"/>
        <end position="654"/>
    </location>
</feature>
<reference evidence="11 12" key="1">
    <citation type="journal article" date="2016" name="Nat. Commun.">
        <title>Extremotolerant tardigrade genome and improved radiotolerance of human cultured cells by tardigrade-unique protein.</title>
        <authorList>
            <person name="Hashimoto T."/>
            <person name="Horikawa D.D."/>
            <person name="Saito Y."/>
            <person name="Kuwahara H."/>
            <person name="Kozuka-Hata H."/>
            <person name="Shin-I T."/>
            <person name="Minakuchi Y."/>
            <person name="Ohishi K."/>
            <person name="Motoyama A."/>
            <person name="Aizu T."/>
            <person name="Enomoto A."/>
            <person name="Kondo K."/>
            <person name="Tanaka S."/>
            <person name="Hara Y."/>
            <person name="Koshikawa S."/>
            <person name="Sagara H."/>
            <person name="Miura T."/>
            <person name="Yokobori S."/>
            <person name="Miyagawa K."/>
            <person name="Suzuki Y."/>
            <person name="Kubo T."/>
            <person name="Oyama M."/>
            <person name="Kohara Y."/>
            <person name="Fujiyama A."/>
            <person name="Arakawa K."/>
            <person name="Katayama T."/>
            <person name="Toyoda A."/>
            <person name="Kunieda T."/>
        </authorList>
    </citation>
    <scope>NUCLEOTIDE SEQUENCE [LARGE SCALE GENOMIC DNA]</scope>
    <source>
        <strain evidence="11 12">YOKOZUNA-1</strain>
    </source>
</reference>
<organism evidence="11 12">
    <name type="scientific">Ramazzottius varieornatus</name>
    <name type="common">Water bear</name>
    <name type="synonym">Tardigrade</name>
    <dbReference type="NCBI Taxonomy" id="947166"/>
    <lineage>
        <taxon>Eukaryota</taxon>
        <taxon>Metazoa</taxon>
        <taxon>Ecdysozoa</taxon>
        <taxon>Tardigrada</taxon>
        <taxon>Eutardigrada</taxon>
        <taxon>Parachela</taxon>
        <taxon>Hypsibioidea</taxon>
        <taxon>Ramazzottiidae</taxon>
        <taxon>Ramazzottius</taxon>
    </lineage>
</organism>
<feature type="compositionally biased region" description="Polar residues" evidence="9">
    <location>
        <begin position="626"/>
        <end position="635"/>
    </location>
</feature>
<keyword evidence="5" id="KW-0804">Transcription</keyword>
<dbReference type="SMART" id="SM00415">
    <property type="entry name" value="HSF"/>
    <property type="match status" value="1"/>
</dbReference>
<dbReference type="EMBL" id="BDGG01000003">
    <property type="protein sequence ID" value="GAU96065.1"/>
    <property type="molecule type" value="Genomic_DNA"/>
</dbReference>
<name>A0A1D1V5P9_RAMVA</name>
<dbReference type="SUPFAM" id="SSF46785">
    <property type="entry name" value="Winged helix' DNA-binding domain"/>
    <property type="match status" value="1"/>
</dbReference>
<evidence type="ECO:0000256" key="6">
    <source>
        <dbReference type="ARBA" id="ARBA00023242"/>
    </source>
</evidence>
<dbReference type="Proteomes" id="UP000186922">
    <property type="component" value="Unassembled WGS sequence"/>
</dbReference>
<dbReference type="FunFam" id="1.10.10.10:FF:000027">
    <property type="entry name" value="Heat shock transcription factor 1"/>
    <property type="match status" value="1"/>
</dbReference>
<evidence type="ECO:0000313" key="11">
    <source>
        <dbReference type="EMBL" id="GAU96065.1"/>
    </source>
</evidence>
<evidence type="ECO:0000256" key="3">
    <source>
        <dbReference type="ARBA" id="ARBA00023015"/>
    </source>
</evidence>
<feature type="region of interest" description="Disordered" evidence="9">
    <location>
        <begin position="370"/>
        <end position="402"/>
    </location>
</feature>
<dbReference type="PANTHER" id="PTHR10015">
    <property type="entry name" value="HEAT SHOCK TRANSCRIPTION FACTOR"/>
    <property type="match status" value="1"/>
</dbReference>
<keyword evidence="8" id="KW-0175">Coiled coil</keyword>
<dbReference type="Pfam" id="PF00447">
    <property type="entry name" value="HSF_DNA-bind"/>
    <property type="match status" value="1"/>
</dbReference>
<sequence>MEKSTPGKKDIPMFLAKLWNLVEDSKTNSLIRWSSSGTSFVVHDPATFAKHLLPQYFKHRNMASFVRVLNMYEFKKVIKLDSNSLKSTKDEMEFYNPNFLRGHEELLIRIKRKPTSTKAVERAIAQRASAGDVVTNGSNSSAVHVPVKVPEQDLTVVLNDVRALRERQETVDEQLTQLKRENESMYNELQEMRRKHAQQQAVVNKLIEFFITLLHNNGNGPTIRAAPSHLAIQDQTNLLNGTSPAKRQRLNDSQAISFANGNHQGPIIRDVTDVWSPAYSQQEPESLDWDNLLQSNDSTSRAQGRALRELSRALASTRTGISSVEASMTLSRSAEAQKLGIPSDLLDTLFRLFKNQQANLAAPRYDHLVGSRAPSSPVSMPSPATPSQVGSPVSSGTAPSTSLVPQQALVPLNLTNEQIMHFLTSQGVGGKEQLALERVSTPGNNVEQAAVNSYPVPVVPEVANGNLDTSVSGAQLEEQVDTMQANLDSIRDLLQSPSYQLELNQLLNLFPDANTASTSTMGVPVTQDGQSSPWNMTQLVDGNGVYPGNELTDNFNMQGTPEDLADVDDFLNAFEEDVPTDDLIEGVTIQIPEYPPSTVDNVVEIPLDNHVQPPVTPSQSVSPTSAKTIAQSKTRTAAAAKSLAPSLGRRKRKA</sequence>
<dbReference type="InterPro" id="IPR036388">
    <property type="entry name" value="WH-like_DNA-bd_sf"/>
</dbReference>
<evidence type="ECO:0000256" key="2">
    <source>
        <dbReference type="ARBA" id="ARBA00006403"/>
    </source>
</evidence>
<evidence type="ECO:0000256" key="8">
    <source>
        <dbReference type="SAM" id="Coils"/>
    </source>
</evidence>
<dbReference type="OrthoDB" id="60033at2759"/>
<dbReference type="GO" id="GO:0003700">
    <property type="term" value="F:DNA-binding transcription factor activity"/>
    <property type="evidence" value="ECO:0007669"/>
    <property type="project" value="InterPro"/>
</dbReference>
<evidence type="ECO:0000256" key="5">
    <source>
        <dbReference type="ARBA" id="ARBA00023163"/>
    </source>
</evidence>